<reference evidence="1 2" key="1">
    <citation type="submission" date="2012-02" db="EMBL/GenBank/DDBJ databases">
        <title>Complete genome sequence of Actinoplanes missouriensis 431 (= NBRC 102363).</title>
        <authorList>
            <person name="Ohnishi Y."/>
            <person name="Ishikawa J."/>
            <person name="Sekine M."/>
            <person name="Hosoyama A."/>
            <person name="Harada T."/>
            <person name="Narita H."/>
            <person name="Hata T."/>
            <person name="Konno Y."/>
            <person name="Tutikane K."/>
            <person name="Fujita N."/>
            <person name="Horinouchi S."/>
            <person name="Hayakawa M."/>
        </authorList>
    </citation>
    <scope>NUCLEOTIDE SEQUENCE [LARGE SCALE GENOMIC DNA]</scope>
    <source>
        <strain evidence="2">ATCC 14538 / DSM 43046 / CBS 188.64 / JCM 3121 / NBRC 102363 / NCIMB 12654 / NRRL B-3342 / UNCC 431</strain>
    </source>
</reference>
<keyword evidence="2" id="KW-1185">Reference proteome</keyword>
<protein>
    <recommendedName>
        <fullName evidence="3">Transposase</fullName>
    </recommendedName>
</protein>
<dbReference type="KEGG" id="ams:AMIS_30630"/>
<evidence type="ECO:0008006" key="3">
    <source>
        <dbReference type="Google" id="ProtNLM"/>
    </source>
</evidence>
<organism evidence="1 2">
    <name type="scientific">Actinoplanes missouriensis (strain ATCC 14538 / DSM 43046 / CBS 188.64 / JCM 3121 / NBRC 102363 / NCIMB 12654 / NRRL B-3342 / UNCC 431)</name>
    <dbReference type="NCBI Taxonomy" id="512565"/>
    <lineage>
        <taxon>Bacteria</taxon>
        <taxon>Bacillati</taxon>
        <taxon>Actinomycetota</taxon>
        <taxon>Actinomycetes</taxon>
        <taxon>Micromonosporales</taxon>
        <taxon>Micromonosporaceae</taxon>
        <taxon>Actinoplanes</taxon>
    </lineage>
</organism>
<dbReference type="Proteomes" id="UP000007882">
    <property type="component" value="Chromosome"/>
</dbReference>
<evidence type="ECO:0000313" key="1">
    <source>
        <dbReference type="EMBL" id="BAL88283.1"/>
    </source>
</evidence>
<gene>
    <name evidence="1" type="ordered locus">AMIS_30630</name>
</gene>
<proteinExistence type="predicted"/>
<evidence type="ECO:0000313" key="2">
    <source>
        <dbReference type="Proteomes" id="UP000007882"/>
    </source>
</evidence>
<name>I0H5J6_ACTM4</name>
<accession>I0H5J6</accession>
<dbReference type="AlphaFoldDB" id="I0H5J6"/>
<dbReference type="STRING" id="512565.AMIS_30630"/>
<dbReference type="EMBL" id="AP012319">
    <property type="protein sequence ID" value="BAL88283.1"/>
    <property type="molecule type" value="Genomic_DNA"/>
</dbReference>
<sequence length="62" mass="7097">MAGSCGRHRRCFRPKLSRRQKALNRAHAKIDPASALRSRLERILRRYGRSLPAPVPLCSRDS</sequence>
<dbReference type="HOGENOM" id="CLU_2893744_0_0_11"/>